<accession>M4VFW4</accession>
<dbReference type="SUPFAM" id="SSF90123">
    <property type="entry name" value="ABC transporter transmembrane region"/>
    <property type="match status" value="1"/>
</dbReference>
<feature type="region of interest" description="Disordered" evidence="10">
    <location>
        <begin position="1"/>
        <end position="25"/>
    </location>
</feature>
<evidence type="ECO:0000256" key="4">
    <source>
        <dbReference type="ARBA" id="ARBA00022692"/>
    </source>
</evidence>
<dbReference type="InterPro" id="IPR017750">
    <property type="entry name" value="ATPase_T1SS"/>
</dbReference>
<evidence type="ECO:0000313" key="15">
    <source>
        <dbReference type="EMBL" id="AGH96941.1"/>
    </source>
</evidence>
<dbReference type="GO" id="GO:0005886">
    <property type="term" value="C:plasma membrane"/>
    <property type="evidence" value="ECO:0007669"/>
    <property type="project" value="UniProtKB-SubCell"/>
</dbReference>
<comment type="subcellular location">
    <subcellularLocation>
        <location evidence="1">Cell membrane</location>
        <topology evidence="1">Multi-pass membrane protein</topology>
    </subcellularLocation>
</comment>
<evidence type="ECO:0000259" key="14">
    <source>
        <dbReference type="PROSITE" id="PS50990"/>
    </source>
</evidence>
<dbReference type="KEGG" id="man:A11S_104"/>
<dbReference type="PROSITE" id="PS50893">
    <property type="entry name" value="ABC_TRANSPORTER_2"/>
    <property type="match status" value="1"/>
</dbReference>
<dbReference type="GO" id="GO:0005524">
    <property type="term" value="F:ATP binding"/>
    <property type="evidence" value="ECO:0007669"/>
    <property type="project" value="UniProtKB-KW"/>
</dbReference>
<dbReference type="GO" id="GO:0016887">
    <property type="term" value="F:ATP hydrolysis activity"/>
    <property type="evidence" value="ECO:0007669"/>
    <property type="project" value="InterPro"/>
</dbReference>
<sequence>MTLSPSDAAPEAQSEQSAPDQDNTWPLQADRMASHSPLVDCLRLLAGHYGRRTSAASLTAGLPIPPTGITPALFVRAAERADMNAQLVDRGVDALAIAPNLPCILVLEKGQACILWDVKYPAKHPPKKEPGHAVELHPETTFVVQFAETADAREDIPLARMRDLYAGYAFFVRPVARTDDRAGPAEINTARDWFWGALKEHKRLYKEVAVAAVLINIFALVSSLFTMNVYDRVVPNAAFDTLWVLAAGVATVYTFDFILKNLRAQFLDFAGRKADIKISASLFEQILGMTMAARPASAGVLASNMREFEGLRDFFTSATLVALIDLPFIVMFILLILVIAGPWVALVPTVCVPLVILFGYLMQRPLAKIMKESMMESALKNALLFEAISGLETVKVQAAEGHTQRKWEELNEKSSRTGMKSRKLSSFAMNFTMYIQQLASAAVVIVGVYQIVEGNITMGALIASVILSGRAMAPLAQVAGLLTRMSQSRQALIQLDDLMKRPVERPAGKHFISMPAIKGNVEFRDVVFKYPGQTIPALNHVSFTINPGDRIGVIGAVGSGKTTLERLLLNLYQPDSGSVQIDGTDVRQIDPGDLRRSVGAVQQSPQLFYGTVRENITMGHETAPDRSVLRAADLAGVMEFLRETQAGLDTQVGERGEALSGGQRQAVAIARALLYDPPVLVLDEPTASLDPASEQRLMKRLNVLCENKTTILITHKGTMLGLVNKIILLDRGRVVDFGPKDDVIRKLQARQYGTQAEQTDV</sequence>
<dbReference type="InterPro" id="IPR005074">
    <property type="entry name" value="Peptidase_C39"/>
</dbReference>
<evidence type="ECO:0000256" key="1">
    <source>
        <dbReference type="ARBA" id="ARBA00004651"/>
    </source>
</evidence>
<dbReference type="AlphaFoldDB" id="M4VFW4"/>
<dbReference type="GO" id="GO:0015421">
    <property type="term" value="F:ABC-type oligopeptide transporter activity"/>
    <property type="evidence" value="ECO:0007669"/>
    <property type="project" value="TreeGrafter"/>
</dbReference>
<dbReference type="GO" id="GO:0006508">
    <property type="term" value="P:proteolysis"/>
    <property type="evidence" value="ECO:0007669"/>
    <property type="project" value="InterPro"/>
</dbReference>
<evidence type="ECO:0000256" key="11">
    <source>
        <dbReference type="SAM" id="Phobius"/>
    </source>
</evidence>
<dbReference type="HOGENOM" id="CLU_000604_95_6_5"/>
<dbReference type="Gene3D" id="3.90.70.10">
    <property type="entry name" value="Cysteine proteinases"/>
    <property type="match status" value="1"/>
</dbReference>
<dbReference type="PROSITE" id="PS00211">
    <property type="entry name" value="ABC_TRANSPORTER_1"/>
    <property type="match status" value="1"/>
</dbReference>
<keyword evidence="7" id="KW-0067">ATP-binding</keyword>
<dbReference type="SUPFAM" id="SSF52540">
    <property type="entry name" value="P-loop containing nucleoside triphosphate hydrolases"/>
    <property type="match status" value="1"/>
</dbReference>
<keyword evidence="9 11" id="KW-0472">Membrane</keyword>
<keyword evidence="4 11" id="KW-0812">Transmembrane</keyword>
<feature type="compositionally biased region" description="Polar residues" evidence="10">
    <location>
        <begin position="13"/>
        <end position="25"/>
    </location>
</feature>
<evidence type="ECO:0000256" key="3">
    <source>
        <dbReference type="ARBA" id="ARBA00022475"/>
    </source>
</evidence>
<evidence type="ECO:0000256" key="5">
    <source>
        <dbReference type="ARBA" id="ARBA00022741"/>
    </source>
</evidence>
<keyword evidence="5" id="KW-0547">Nucleotide-binding</keyword>
<dbReference type="CDD" id="cd18587">
    <property type="entry name" value="ABC_6TM_LapB_like"/>
    <property type="match status" value="1"/>
</dbReference>
<dbReference type="InterPro" id="IPR027417">
    <property type="entry name" value="P-loop_NTPase"/>
</dbReference>
<evidence type="ECO:0000256" key="6">
    <source>
        <dbReference type="ARBA" id="ARBA00022801"/>
    </source>
</evidence>
<dbReference type="Proteomes" id="UP000011932">
    <property type="component" value="Chromosome"/>
</dbReference>
<dbReference type="PANTHER" id="PTHR43394">
    <property type="entry name" value="ATP-DEPENDENT PERMEASE MDL1, MITOCHONDRIAL"/>
    <property type="match status" value="1"/>
</dbReference>
<dbReference type="InterPro" id="IPR003593">
    <property type="entry name" value="AAA+_ATPase"/>
</dbReference>
<dbReference type="PROSITE" id="PS50929">
    <property type="entry name" value="ABC_TM1F"/>
    <property type="match status" value="1"/>
</dbReference>
<dbReference type="InterPro" id="IPR011527">
    <property type="entry name" value="ABC1_TM_dom"/>
</dbReference>
<dbReference type="EMBL" id="CP003538">
    <property type="protein sequence ID" value="AGH96941.1"/>
    <property type="molecule type" value="Genomic_DNA"/>
</dbReference>
<feature type="domain" description="Peptidase C39" evidence="14">
    <location>
        <begin position="28"/>
        <end position="172"/>
    </location>
</feature>
<feature type="domain" description="ABC transmembrane type-1" evidence="13">
    <location>
        <begin position="208"/>
        <end position="487"/>
    </location>
</feature>
<dbReference type="Pfam" id="PF00664">
    <property type="entry name" value="ABC_membrane"/>
    <property type="match status" value="1"/>
</dbReference>
<dbReference type="Gene3D" id="3.40.50.300">
    <property type="entry name" value="P-loop containing nucleotide triphosphate hydrolases"/>
    <property type="match status" value="1"/>
</dbReference>
<evidence type="ECO:0000256" key="10">
    <source>
        <dbReference type="SAM" id="MobiDB-lite"/>
    </source>
</evidence>
<evidence type="ECO:0000256" key="7">
    <source>
        <dbReference type="ARBA" id="ARBA00022840"/>
    </source>
</evidence>
<evidence type="ECO:0000256" key="2">
    <source>
        <dbReference type="ARBA" id="ARBA00022448"/>
    </source>
</evidence>
<evidence type="ECO:0000259" key="12">
    <source>
        <dbReference type="PROSITE" id="PS50893"/>
    </source>
</evidence>
<dbReference type="Gene3D" id="1.20.1560.10">
    <property type="entry name" value="ABC transporter type 1, transmembrane domain"/>
    <property type="match status" value="1"/>
</dbReference>
<feature type="transmembrane region" description="Helical" evidence="11">
    <location>
        <begin position="314"/>
        <end position="337"/>
    </location>
</feature>
<name>M4VFW4_9BACT</name>
<reference evidence="15 16" key="1">
    <citation type="journal article" date="2013" name="ISME J.">
        <title>By their genes ye shall know them: genomic signatures of predatory bacteria.</title>
        <authorList>
            <person name="Pasternak Z."/>
            <person name="Pietrokovski S."/>
            <person name="Rotem O."/>
            <person name="Gophna U."/>
            <person name="Lurie-Weinberger M.N."/>
            <person name="Jurkevitch E."/>
        </authorList>
    </citation>
    <scope>NUCLEOTIDE SEQUENCE [LARGE SCALE GENOMIC DNA]</scope>
    <source>
        <strain evidence="15">EPB</strain>
    </source>
</reference>
<feature type="transmembrane region" description="Helical" evidence="11">
    <location>
        <begin position="208"/>
        <end position="230"/>
    </location>
</feature>
<evidence type="ECO:0000259" key="13">
    <source>
        <dbReference type="PROSITE" id="PS50929"/>
    </source>
</evidence>
<evidence type="ECO:0000313" key="16">
    <source>
        <dbReference type="Proteomes" id="UP000011932"/>
    </source>
</evidence>
<dbReference type="PROSITE" id="PS50990">
    <property type="entry name" value="PEPTIDASE_C39"/>
    <property type="match status" value="1"/>
</dbReference>
<gene>
    <name evidence="15" type="ORF">A11S_104</name>
</gene>
<dbReference type="NCBIfam" id="TIGR03375">
    <property type="entry name" value="type_I_sec_LssB"/>
    <property type="match status" value="1"/>
</dbReference>
<dbReference type="GO" id="GO:0008233">
    <property type="term" value="F:peptidase activity"/>
    <property type="evidence" value="ECO:0007669"/>
    <property type="project" value="InterPro"/>
</dbReference>
<proteinExistence type="predicted"/>
<dbReference type="InterPro" id="IPR036640">
    <property type="entry name" value="ABC1_TM_sf"/>
</dbReference>
<keyword evidence="3" id="KW-1003">Cell membrane</keyword>
<keyword evidence="2" id="KW-0813">Transport</keyword>
<dbReference type="InterPro" id="IPR017871">
    <property type="entry name" value="ABC_transporter-like_CS"/>
</dbReference>
<protein>
    <submittedName>
        <fullName evidence="15">ABC transporter, transmembrane region:ABC transporter:Peptidase C39, bacteriocin processing</fullName>
    </submittedName>
</protein>
<feature type="domain" description="ABC transporter" evidence="12">
    <location>
        <begin position="521"/>
        <end position="756"/>
    </location>
</feature>
<feature type="transmembrane region" description="Helical" evidence="11">
    <location>
        <begin position="431"/>
        <end position="452"/>
    </location>
</feature>
<feature type="transmembrane region" description="Helical" evidence="11">
    <location>
        <begin position="242"/>
        <end position="259"/>
    </location>
</feature>
<keyword evidence="8 11" id="KW-1133">Transmembrane helix</keyword>
<dbReference type="RefSeq" id="WP_015466506.1">
    <property type="nucleotide sequence ID" value="NC_020812.1"/>
</dbReference>
<dbReference type="FunFam" id="3.40.50.300:FF:000299">
    <property type="entry name" value="ABC transporter ATP-binding protein/permease"/>
    <property type="match status" value="1"/>
</dbReference>
<feature type="transmembrane region" description="Helical" evidence="11">
    <location>
        <begin position="343"/>
        <end position="362"/>
    </location>
</feature>
<keyword evidence="6" id="KW-0378">Hydrolase</keyword>
<dbReference type="InterPro" id="IPR003439">
    <property type="entry name" value="ABC_transporter-like_ATP-bd"/>
</dbReference>
<evidence type="ECO:0000256" key="9">
    <source>
        <dbReference type="ARBA" id="ARBA00023136"/>
    </source>
</evidence>
<dbReference type="STRING" id="349215.A11S_104"/>
<dbReference type="CDD" id="cd03245">
    <property type="entry name" value="ABCC_bacteriocin_exporters"/>
    <property type="match status" value="1"/>
</dbReference>
<dbReference type="SMART" id="SM00382">
    <property type="entry name" value="AAA"/>
    <property type="match status" value="1"/>
</dbReference>
<organism evidence="15 16">
    <name type="scientific">Micavibrio aeruginosavorus EPB</name>
    <dbReference type="NCBI Taxonomy" id="349215"/>
    <lineage>
        <taxon>Bacteria</taxon>
        <taxon>Pseudomonadati</taxon>
        <taxon>Bdellovibrionota</taxon>
        <taxon>Bdellovibrionia</taxon>
        <taxon>Bdellovibrionales</taxon>
        <taxon>Pseudobdellovibrionaceae</taxon>
        <taxon>Micavibrio</taxon>
    </lineage>
</organism>
<dbReference type="Pfam" id="PF00005">
    <property type="entry name" value="ABC_tran"/>
    <property type="match status" value="1"/>
</dbReference>
<dbReference type="PANTHER" id="PTHR43394:SF1">
    <property type="entry name" value="ATP-BINDING CASSETTE SUB-FAMILY B MEMBER 10, MITOCHONDRIAL"/>
    <property type="match status" value="1"/>
</dbReference>
<dbReference type="InterPro" id="IPR039421">
    <property type="entry name" value="Type_1_exporter"/>
</dbReference>
<evidence type="ECO:0000256" key="8">
    <source>
        <dbReference type="ARBA" id="ARBA00022989"/>
    </source>
</evidence>